<keyword evidence="2" id="KW-1185">Reference proteome</keyword>
<evidence type="ECO:0000313" key="1">
    <source>
        <dbReference type="EMBL" id="KAK9767160.1"/>
    </source>
</evidence>
<accession>A0ABR2X053</accession>
<name>A0ABR2X053_9FUNG</name>
<evidence type="ECO:0000313" key="2">
    <source>
        <dbReference type="Proteomes" id="UP001479436"/>
    </source>
</evidence>
<reference evidence="1 2" key="1">
    <citation type="submission" date="2023-04" db="EMBL/GenBank/DDBJ databases">
        <title>Genome of Basidiobolus ranarum AG-B5.</title>
        <authorList>
            <person name="Stajich J.E."/>
            <person name="Carter-House D."/>
            <person name="Gryganskyi A."/>
        </authorList>
    </citation>
    <scope>NUCLEOTIDE SEQUENCE [LARGE SCALE GENOMIC DNA]</scope>
    <source>
        <strain evidence="1 2">AG-B5</strain>
    </source>
</reference>
<sequence>MSTETESSSDSENSYIKNELKQIPFAKISDTVVNKGASEFSLVHPQTPKSILSKDKSLTRSNRKSTLLNQKYAQIMSPNGIFNDIELTNKINHTSKFNRRQPYNRIHSVYGLNDKPQSLSPKSSRNIHENETGLFIRKHQNSSPFSDSFNEGDFSPFGYQQENDKSNNVHEYFAPDVQELDIFSRQIQNFKNSKNSPTFWEFEMDSEFEAAIDSYAISGDTNPEVPNHNTEINGFDEIVLELESETI</sequence>
<dbReference type="EMBL" id="JASJQH010000097">
    <property type="protein sequence ID" value="KAK9767160.1"/>
    <property type="molecule type" value="Genomic_DNA"/>
</dbReference>
<comment type="caution">
    <text evidence="1">The sequence shown here is derived from an EMBL/GenBank/DDBJ whole genome shotgun (WGS) entry which is preliminary data.</text>
</comment>
<gene>
    <name evidence="1" type="ORF">K7432_003252</name>
</gene>
<organism evidence="1 2">
    <name type="scientific">Basidiobolus ranarum</name>
    <dbReference type="NCBI Taxonomy" id="34480"/>
    <lineage>
        <taxon>Eukaryota</taxon>
        <taxon>Fungi</taxon>
        <taxon>Fungi incertae sedis</taxon>
        <taxon>Zoopagomycota</taxon>
        <taxon>Entomophthoromycotina</taxon>
        <taxon>Basidiobolomycetes</taxon>
        <taxon>Basidiobolales</taxon>
        <taxon>Basidiobolaceae</taxon>
        <taxon>Basidiobolus</taxon>
    </lineage>
</organism>
<dbReference type="Proteomes" id="UP001479436">
    <property type="component" value="Unassembled WGS sequence"/>
</dbReference>
<proteinExistence type="predicted"/>
<protein>
    <submittedName>
        <fullName evidence="1">Uncharacterized protein</fullName>
    </submittedName>
</protein>